<dbReference type="EMBL" id="CATQJL010000316">
    <property type="protein sequence ID" value="CAJ0606778.1"/>
    <property type="molecule type" value="Genomic_DNA"/>
</dbReference>
<name>A0AA36HA42_CYLNA</name>
<dbReference type="Proteomes" id="UP001176961">
    <property type="component" value="Unassembled WGS sequence"/>
</dbReference>
<evidence type="ECO:0008006" key="4">
    <source>
        <dbReference type="Google" id="ProtNLM"/>
    </source>
</evidence>
<protein>
    <recommendedName>
        <fullName evidence="4">PAN-3 domain-containing protein</fullName>
    </recommendedName>
</protein>
<comment type="caution">
    <text evidence="2">The sequence shown here is derived from an EMBL/GenBank/DDBJ whole genome shotgun (WGS) entry which is preliminary data.</text>
</comment>
<organism evidence="2 3">
    <name type="scientific">Cylicocyclus nassatus</name>
    <name type="common">Nematode worm</name>
    <dbReference type="NCBI Taxonomy" id="53992"/>
    <lineage>
        <taxon>Eukaryota</taxon>
        <taxon>Metazoa</taxon>
        <taxon>Ecdysozoa</taxon>
        <taxon>Nematoda</taxon>
        <taxon>Chromadorea</taxon>
        <taxon>Rhabditida</taxon>
        <taxon>Rhabditina</taxon>
        <taxon>Rhabditomorpha</taxon>
        <taxon>Strongyloidea</taxon>
        <taxon>Strongylidae</taxon>
        <taxon>Cylicocyclus</taxon>
    </lineage>
</organism>
<dbReference type="AlphaFoldDB" id="A0AA36HA42"/>
<accession>A0AA36HA42</accession>
<keyword evidence="3" id="KW-1185">Reference proteome</keyword>
<keyword evidence="1" id="KW-0732">Signal</keyword>
<sequence length="263" mass="29981">MIAVSKIVFVVAQVILTHSFVFRSIMEASGNPLYFFYAANQKMCLKGCYEESNCTYVVYEHFFDGHHNNRCELYSEGNKQINSTQVYKLTRQETDAMCQTSDVARTITFQKIPSSNTTSIPLACSNTSIDASTLTTFKASYYNNFRFFFEEWAGIPRDYTNSSYRLSFSKGPRSGCISVPVFRKTMPRRFYFGSIYNTTGYYFANAYAFADYCSADCLGTQAIQKYVDDHGNYIYDKPGNTKLRGLNDSGLGQMFFIASFKTK</sequence>
<reference evidence="2" key="1">
    <citation type="submission" date="2023-07" db="EMBL/GenBank/DDBJ databases">
        <authorList>
            <consortium name="CYATHOMIX"/>
        </authorList>
    </citation>
    <scope>NUCLEOTIDE SEQUENCE</scope>
    <source>
        <strain evidence="2">N/A</strain>
    </source>
</reference>
<gene>
    <name evidence="2" type="ORF">CYNAS_LOCUS18761</name>
</gene>
<feature type="signal peptide" evidence="1">
    <location>
        <begin position="1"/>
        <end position="19"/>
    </location>
</feature>
<evidence type="ECO:0000256" key="1">
    <source>
        <dbReference type="SAM" id="SignalP"/>
    </source>
</evidence>
<feature type="chain" id="PRO_5041441942" description="PAN-3 domain-containing protein" evidence="1">
    <location>
        <begin position="20"/>
        <end position="263"/>
    </location>
</feature>
<evidence type="ECO:0000313" key="2">
    <source>
        <dbReference type="EMBL" id="CAJ0606778.1"/>
    </source>
</evidence>
<proteinExistence type="predicted"/>
<evidence type="ECO:0000313" key="3">
    <source>
        <dbReference type="Proteomes" id="UP001176961"/>
    </source>
</evidence>